<dbReference type="AlphaFoldDB" id="A0A2P6ASQ5"/>
<keyword evidence="3" id="KW-0288">FMN</keyword>
<keyword evidence="2" id="KW-0285">Flavoprotein</keyword>
<keyword evidence="4" id="KW-0560">Oxidoreductase</keyword>
<name>A0A2P6ASQ5_9GAMM</name>
<dbReference type="Proteomes" id="UP000243900">
    <property type="component" value="Unassembled WGS sequence"/>
</dbReference>
<sequence length="138" mass="14802">SPAVLALVDELGRADGVIVGTPVYKASYSGVLKALLDLLPERVFADKVLLPFAVGGSPAHMLVLDYALRPVLAALKAQEILHGVYALDSQIIRRETRVVLEPVLTERLQHALGQFELALARRRSGRLAALDVGEVATA</sequence>
<dbReference type="Pfam" id="PF03358">
    <property type="entry name" value="FMN_red"/>
    <property type="match status" value="1"/>
</dbReference>
<dbReference type="PANTHER" id="PTHR43408">
    <property type="entry name" value="FMN REDUCTASE (NADPH)"/>
    <property type="match status" value="1"/>
</dbReference>
<evidence type="ECO:0000256" key="2">
    <source>
        <dbReference type="ARBA" id="ARBA00022630"/>
    </source>
</evidence>
<protein>
    <submittedName>
        <fullName evidence="6">NADPH-dependent FMN reductase</fullName>
    </submittedName>
</protein>
<keyword evidence="7" id="KW-1185">Reference proteome</keyword>
<comment type="caution">
    <text evidence="6">The sequence shown here is derived from an EMBL/GenBank/DDBJ whole genome shotgun (WGS) entry which is preliminary data.</text>
</comment>
<comment type="similarity">
    <text evidence="1">Belongs to the SsuE family.</text>
</comment>
<dbReference type="Gene3D" id="3.40.50.360">
    <property type="match status" value="1"/>
</dbReference>
<evidence type="ECO:0000313" key="7">
    <source>
        <dbReference type="Proteomes" id="UP000243900"/>
    </source>
</evidence>
<accession>A0A2P6ASQ5</accession>
<dbReference type="RefSeq" id="WP_105192021.1">
    <property type="nucleotide sequence ID" value="NZ_PTQZ01000091.1"/>
</dbReference>
<organism evidence="6 7">
    <name type="scientific">Amnimonas aquatica</name>
    <dbReference type="NCBI Taxonomy" id="2094561"/>
    <lineage>
        <taxon>Bacteria</taxon>
        <taxon>Pseudomonadati</taxon>
        <taxon>Pseudomonadota</taxon>
        <taxon>Gammaproteobacteria</taxon>
        <taxon>Moraxellales</taxon>
        <taxon>Moraxellaceae</taxon>
        <taxon>Amnimonas</taxon>
    </lineage>
</organism>
<evidence type="ECO:0000256" key="4">
    <source>
        <dbReference type="ARBA" id="ARBA00023002"/>
    </source>
</evidence>
<dbReference type="EMBL" id="PTQZ01000091">
    <property type="protein sequence ID" value="PQA43948.1"/>
    <property type="molecule type" value="Genomic_DNA"/>
</dbReference>
<dbReference type="InterPro" id="IPR005025">
    <property type="entry name" value="FMN_Rdtase-like_dom"/>
</dbReference>
<dbReference type="SUPFAM" id="SSF52218">
    <property type="entry name" value="Flavoproteins"/>
    <property type="match status" value="1"/>
</dbReference>
<dbReference type="PANTHER" id="PTHR43408:SF1">
    <property type="entry name" value="FMN REDUCTASE (NADPH)"/>
    <property type="match status" value="1"/>
</dbReference>
<reference evidence="7" key="1">
    <citation type="submission" date="2018-02" db="EMBL/GenBank/DDBJ databases">
        <title>Genome sequencing of Solimonas sp. HR-BB.</title>
        <authorList>
            <person name="Lee Y."/>
            <person name="Jeon C.O."/>
        </authorList>
    </citation>
    <scope>NUCLEOTIDE SEQUENCE [LARGE SCALE GENOMIC DNA]</scope>
    <source>
        <strain evidence="7">HR-E</strain>
    </source>
</reference>
<dbReference type="InterPro" id="IPR051814">
    <property type="entry name" value="NAD(P)H-dep_FMN_reductase"/>
</dbReference>
<evidence type="ECO:0000313" key="6">
    <source>
        <dbReference type="EMBL" id="PQA43948.1"/>
    </source>
</evidence>
<evidence type="ECO:0000259" key="5">
    <source>
        <dbReference type="Pfam" id="PF03358"/>
    </source>
</evidence>
<evidence type="ECO:0000256" key="3">
    <source>
        <dbReference type="ARBA" id="ARBA00022643"/>
    </source>
</evidence>
<feature type="domain" description="NADPH-dependent FMN reductase-like" evidence="5">
    <location>
        <begin position="2"/>
        <end position="89"/>
    </location>
</feature>
<evidence type="ECO:0000256" key="1">
    <source>
        <dbReference type="ARBA" id="ARBA00005990"/>
    </source>
</evidence>
<dbReference type="GO" id="GO:0016491">
    <property type="term" value="F:oxidoreductase activity"/>
    <property type="evidence" value="ECO:0007669"/>
    <property type="project" value="UniProtKB-KW"/>
</dbReference>
<dbReference type="InterPro" id="IPR029039">
    <property type="entry name" value="Flavoprotein-like_sf"/>
</dbReference>
<gene>
    <name evidence="6" type="ORF">C5O18_05060</name>
</gene>
<feature type="non-terminal residue" evidence="6">
    <location>
        <position position="1"/>
    </location>
</feature>
<dbReference type="OrthoDB" id="1643408at2"/>
<proteinExistence type="inferred from homology"/>